<feature type="region of interest" description="Disordered" evidence="4">
    <location>
        <begin position="480"/>
        <end position="501"/>
    </location>
</feature>
<dbReference type="EC" id="3.1.1.-" evidence="3"/>
<dbReference type="RefSeq" id="XP_066693821.1">
    <property type="nucleotide sequence ID" value="XM_066849678.1"/>
</dbReference>
<dbReference type="InterPro" id="IPR029058">
    <property type="entry name" value="AB_hydrolase_fold"/>
</dbReference>
<evidence type="ECO:0000256" key="2">
    <source>
        <dbReference type="ARBA" id="ARBA00022801"/>
    </source>
</evidence>
<dbReference type="InterPro" id="IPR050309">
    <property type="entry name" value="Type-B_Carboxylest/Lipase"/>
</dbReference>
<keyword evidence="5" id="KW-1133">Transmembrane helix</keyword>
<comment type="caution">
    <text evidence="7">The sequence shown here is derived from an EMBL/GenBank/DDBJ whole genome shotgun (WGS) entry which is preliminary data.</text>
</comment>
<feature type="region of interest" description="Disordered" evidence="4">
    <location>
        <begin position="1"/>
        <end position="23"/>
    </location>
</feature>
<evidence type="ECO:0000313" key="8">
    <source>
        <dbReference type="Proteomes" id="UP001391051"/>
    </source>
</evidence>
<evidence type="ECO:0000256" key="4">
    <source>
        <dbReference type="SAM" id="MobiDB-lite"/>
    </source>
</evidence>
<dbReference type="SUPFAM" id="SSF53474">
    <property type="entry name" value="alpha/beta-Hydrolases"/>
    <property type="match status" value="1"/>
</dbReference>
<feature type="compositionally biased region" description="Basic and acidic residues" evidence="4">
    <location>
        <begin position="481"/>
        <end position="491"/>
    </location>
</feature>
<keyword evidence="8" id="KW-1185">Reference proteome</keyword>
<proteinExistence type="inferred from homology"/>
<dbReference type="Pfam" id="PF00135">
    <property type="entry name" value="COesterase"/>
    <property type="match status" value="2"/>
</dbReference>
<keyword evidence="2 3" id="KW-0378">Hydrolase</keyword>
<feature type="domain" description="Carboxylesterase type B" evidence="6">
    <location>
        <begin position="80"/>
        <end position="241"/>
    </location>
</feature>
<feature type="domain" description="Carboxylesterase type B" evidence="6">
    <location>
        <begin position="263"/>
        <end position="610"/>
    </location>
</feature>
<accession>A0ABR1PVM0</accession>
<evidence type="ECO:0000259" key="6">
    <source>
        <dbReference type="Pfam" id="PF00135"/>
    </source>
</evidence>
<sequence>MGELPIAEDGSDEQAPISTRSPDKAKRGFRKWYAYIIAAVVLVVVIVLVAVLVPVLLHARDARTRDEQQKTPSDISKARVNLGYAQYQGSQLSNGVNQFLGMRFAAPPTGVLRWKAPEEPAVHSGDQPADKPLPNDFQGEDCLFANIWAPSNATTNSKLPVWLFMQGGGYTVNANANWNGSEVVQRSGGNVILVNFNYRVGLWGFLAGEQVRADGDLNAGLLDQRMMRVLFVVRWAKKHIEQVRHVNVLAPFIHKTPILTAWQFGGDPDHVIIHGGSAGAGSVALHLIANGGVDEQLFHGGIGESLFFPSQPYVSELEWQFSKVLNETGCQDATKPMQCLRGKNEKTLQAANAPSPFPGRTDIPLPLFYWTPCIDGQLLQDRPYKMFADGKFIHVPIMFGNDNDEGTVFAPNTASPEEIQTFLQNNYRFLEDEEAKNMTELYPLMEALPNHNAWFSSAQMAYGETTFICPAVHVLSAYHTQQEKADPERDGNGNGNGNNSASPGGVWGYRYNVADAVNAALGIGVPHLFESFAIFGPNNVPGAPESYYTYNAPMVPLVMDYWISFVRALDPNPFRSPGAPAWEQWGAGKRRLLLETGKTAMESTPKEQRARCDAWRELAPVMRQKR</sequence>
<reference evidence="7 8" key="1">
    <citation type="submission" date="2023-01" db="EMBL/GenBank/DDBJ databases">
        <title>Analysis of 21 Apiospora genomes using comparative genomics revels a genus with tremendous synthesis potential of carbohydrate active enzymes and secondary metabolites.</title>
        <authorList>
            <person name="Sorensen T."/>
        </authorList>
    </citation>
    <scope>NUCLEOTIDE SEQUENCE [LARGE SCALE GENOMIC DNA]</scope>
    <source>
        <strain evidence="7 8">CBS 24483</strain>
    </source>
</reference>
<evidence type="ECO:0000313" key="7">
    <source>
        <dbReference type="EMBL" id="KAK7941069.1"/>
    </source>
</evidence>
<gene>
    <name evidence="7" type="ORF">PG986_013456</name>
</gene>
<evidence type="ECO:0000256" key="1">
    <source>
        <dbReference type="ARBA" id="ARBA00005964"/>
    </source>
</evidence>
<dbReference type="EMBL" id="JAQQWE010000009">
    <property type="protein sequence ID" value="KAK7941069.1"/>
    <property type="molecule type" value="Genomic_DNA"/>
</dbReference>
<keyword evidence="5" id="KW-0812">Transmembrane</keyword>
<dbReference type="PROSITE" id="PS00122">
    <property type="entry name" value="CARBOXYLESTERASE_B_1"/>
    <property type="match status" value="1"/>
</dbReference>
<dbReference type="PANTHER" id="PTHR11559">
    <property type="entry name" value="CARBOXYLESTERASE"/>
    <property type="match status" value="1"/>
</dbReference>
<dbReference type="InterPro" id="IPR002018">
    <property type="entry name" value="CarbesteraseB"/>
</dbReference>
<dbReference type="Gene3D" id="3.40.50.1820">
    <property type="entry name" value="alpha/beta hydrolase"/>
    <property type="match status" value="1"/>
</dbReference>
<name>A0ABR1PVM0_9PEZI</name>
<organism evidence="7 8">
    <name type="scientific">Apiospora aurea</name>
    <dbReference type="NCBI Taxonomy" id="335848"/>
    <lineage>
        <taxon>Eukaryota</taxon>
        <taxon>Fungi</taxon>
        <taxon>Dikarya</taxon>
        <taxon>Ascomycota</taxon>
        <taxon>Pezizomycotina</taxon>
        <taxon>Sordariomycetes</taxon>
        <taxon>Xylariomycetidae</taxon>
        <taxon>Amphisphaeriales</taxon>
        <taxon>Apiosporaceae</taxon>
        <taxon>Apiospora</taxon>
    </lineage>
</organism>
<dbReference type="InterPro" id="IPR019826">
    <property type="entry name" value="Carboxylesterase_B_AS"/>
</dbReference>
<dbReference type="Proteomes" id="UP001391051">
    <property type="component" value="Unassembled WGS sequence"/>
</dbReference>
<protein>
    <recommendedName>
        <fullName evidence="3">Carboxylic ester hydrolase</fullName>
        <ecNumber evidence="3">3.1.1.-</ecNumber>
    </recommendedName>
</protein>
<feature type="transmembrane region" description="Helical" evidence="5">
    <location>
        <begin position="32"/>
        <end position="57"/>
    </location>
</feature>
<comment type="similarity">
    <text evidence="1 3">Belongs to the type-B carboxylesterase/lipase family.</text>
</comment>
<dbReference type="GeneID" id="92082740"/>
<evidence type="ECO:0000256" key="5">
    <source>
        <dbReference type="SAM" id="Phobius"/>
    </source>
</evidence>
<keyword evidence="5" id="KW-0472">Membrane</keyword>
<evidence type="ECO:0000256" key="3">
    <source>
        <dbReference type="RuleBase" id="RU361235"/>
    </source>
</evidence>